<dbReference type="InterPro" id="IPR046364">
    <property type="entry name" value="Exo70_C"/>
</dbReference>
<evidence type="ECO:0000313" key="6">
    <source>
        <dbReference type="EMBL" id="KAH7331819.1"/>
    </source>
</evidence>
<comment type="similarity">
    <text evidence="1 3">Belongs to the EXO70 family.</text>
</comment>
<gene>
    <name evidence="6" type="ORF">KP509_20G051900</name>
</gene>
<accession>A0A8T2SG11</accession>
<evidence type="ECO:0000256" key="2">
    <source>
        <dbReference type="ARBA" id="ARBA00022448"/>
    </source>
</evidence>
<dbReference type="Pfam" id="PF03081">
    <property type="entry name" value="Exo70_C"/>
    <property type="match status" value="1"/>
</dbReference>
<dbReference type="PANTHER" id="PTHR12542:SF96">
    <property type="entry name" value="EXOCYST COMPLEX COMPONENT EXO70B1"/>
    <property type="match status" value="1"/>
</dbReference>
<keyword evidence="7" id="KW-1185">Reference proteome</keyword>
<dbReference type="PANTHER" id="PTHR12542">
    <property type="entry name" value="EXOCYST COMPLEX PROTEIN EXO70"/>
    <property type="match status" value="1"/>
</dbReference>
<keyword evidence="3" id="KW-0653">Protein transport</keyword>
<dbReference type="SUPFAM" id="SSF74788">
    <property type="entry name" value="Cullin repeat-like"/>
    <property type="match status" value="1"/>
</dbReference>
<evidence type="ECO:0000256" key="4">
    <source>
        <dbReference type="SAM" id="MobiDB-lite"/>
    </source>
</evidence>
<feature type="region of interest" description="Disordered" evidence="4">
    <location>
        <begin position="169"/>
        <end position="196"/>
    </location>
</feature>
<dbReference type="AlphaFoldDB" id="A0A8T2SG11"/>
<keyword evidence="3" id="KW-0268">Exocytosis</keyword>
<protein>
    <recommendedName>
        <fullName evidence="3">Exocyst subunit Exo70 family protein</fullName>
    </recommendedName>
</protein>
<dbReference type="GO" id="GO:0015031">
    <property type="term" value="P:protein transport"/>
    <property type="evidence" value="ECO:0007669"/>
    <property type="project" value="UniProtKB-KW"/>
</dbReference>
<dbReference type="GO" id="GO:0000145">
    <property type="term" value="C:exocyst"/>
    <property type="evidence" value="ECO:0007669"/>
    <property type="project" value="InterPro"/>
</dbReference>
<dbReference type="OMA" id="NLEDDCR"/>
<dbReference type="Gene3D" id="1.20.1280.170">
    <property type="entry name" value="Exocyst complex component Exo70"/>
    <property type="match status" value="1"/>
</dbReference>
<dbReference type="EMBL" id="CM035425">
    <property type="protein sequence ID" value="KAH7331819.1"/>
    <property type="molecule type" value="Genomic_DNA"/>
</dbReference>
<comment type="caution">
    <text evidence="6">The sequence shown here is derived from an EMBL/GenBank/DDBJ whole genome shotgun (WGS) entry which is preliminary data.</text>
</comment>
<dbReference type="Proteomes" id="UP000825935">
    <property type="component" value="Chromosome 20"/>
</dbReference>
<dbReference type="OrthoDB" id="1922221at2759"/>
<dbReference type="InterPro" id="IPR016159">
    <property type="entry name" value="Cullin_repeat-like_dom_sf"/>
</dbReference>
<evidence type="ECO:0000256" key="3">
    <source>
        <dbReference type="RuleBase" id="RU365026"/>
    </source>
</evidence>
<sequence length="650" mass="72981">MGAMDSDGRITATAQHIISIMGSDKATDVLRILSTYDNRFSRFIVSSSTGRDVQEERDDPPLEAPAGAAEIGETVLLESLDIVQHWESSESASGTYIWSGNQADSSTYLDAVERIQEFVNKPGAADTTNLDRARDALMVAMLRLEKEFFHLLESHAKSMDPDKLQEMIQDDKDSDEGDVSTADGLEKTSGSDDLRQGSKSFKSVTIDLLPGDVVADLREIASRMLKSGYQAESTQIYVSSRKSVLEECLQSLGFQKLSIDDVQKISWNDLGNKISRWIQILKLAVGILLRSEKEICRSVFESNYDLADGVFNQLARGPITLLLNFGEAVAIAQRAPEKLFKLLDMYEDLRDLLPGINDLFVGESGATVREEGATILTWIGEAVKGTFAAFEAALQREASQNPVPGGAVHPLTRYVMNYIRFCSDYTETLNHLLGERNLTQAVTNAGSEESNREPFSAVILTVLDLLVKHMDKKANLYKDAALSSIFLMNNLCYMVQKAKDAEVRKLVSDEWIRRHNAKMYQYHSEYIRKAWTNVLSYLGDEGMNLSSGSMSSSTKNQIKEKFRNFNMAFEENVKTQSSWFVSDPQLCVELQISITRMILPAYQNFLTKFQKHIDVYNGRERYAKYTPDEIEENINALFEGIHGHSDRRRG</sequence>
<evidence type="ECO:0000256" key="1">
    <source>
        <dbReference type="ARBA" id="ARBA00006756"/>
    </source>
</evidence>
<feature type="domain" description="Exocyst complex subunit Exo70 C-terminal" evidence="5">
    <location>
        <begin position="275"/>
        <end position="635"/>
    </location>
</feature>
<reference evidence="6" key="1">
    <citation type="submission" date="2021-08" db="EMBL/GenBank/DDBJ databases">
        <title>WGS assembly of Ceratopteris richardii.</title>
        <authorList>
            <person name="Marchant D.B."/>
            <person name="Chen G."/>
            <person name="Jenkins J."/>
            <person name="Shu S."/>
            <person name="Leebens-Mack J."/>
            <person name="Grimwood J."/>
            <person name="Schmutz J."/>
            <person name="Soltis P."/>
            <person name="Soltis D."/>
            <person name="Chen Z.-H."/>
        </authorList>
    </citation>
    <scope>NUCLEOTIDE SEQUENCE</scope>
    <source>
        <strain evidence="6">Whitten #5841</strain>
        <tissue evidence="6">Leaf</tissue>
    </source>
</reference>
<comment type="function">
    <text evidence="3">Component of the exocyst complex.</text>
</comment>
<keyword evidence="2 3" id="KW-0813">Transport</keyword>
<dbReference type="GO" id="GO:0006887">
    <property type="term" value="P:exocytosis"/>
    <property type="evidence" value="ECO:0007669"/>
    <property type="project" value="UniProtKB-KW"/>
</dbReference>
<feature type="compositionally biased region" description="Basic and acidic residues" evidence="4">
    <location>
        <begin position="184"/>
        <end position="196"/>
    </location>
</feature>
<evidence type="ECO:0000313" key="7">
    <source>
        <dbReference type="Proteomes" id="UP000825935"/>
    </source>
</evidence>
<dbReference type="InterPro" id="IPR004140">
    <property type="entry name" value="Exo70"/>
</dbReference>
<dbReference type="Pfam" id="PF20669">
    <property type="entry name" value="Exo70_N"/>
    <property type="match status" value="1"/>
</dbReference>
<dbReference type="GO" id="GO:0005546">
    <property type="term" value="F:phosphatidylinositol-4,5-bisphosphate binding"/>
    <property type="evidence" value="ECO:0007669"/>
    <property type="project" value="InterPro"/>
</dbReference>
<proteinExistence type="inferred from homology"/>
<name>A0A8T2SG11_CERRI</name>
<organism evidence="6 7">
    <name type="scientific">Ceratopteris richardii</name>
    <name type="common">Triangle waterfern</name>
    <dbReference type="NCBI Taxonomy" id="49495"/>
    <lineage>
        <taxon>Eukaryota</taxon>
        <taxon>Viridiplantae</taxon>
        <taxon>Streptophyta</taxon>
        <taxon>Embryophyta</taxon>
        <taxon>Tracheophyta</taxon>
        <taxon>Polypodiopsida</taxon>
        <taxon>Polypodiidae</taxon>
        <taxon>Polypodiales</taxon>
        <taxon>Pteridineae</taxon>
        <taxon>Pteridaceae</taxon>
        <taxon>Parkerioideae</taxon>
        <taxon>Ceratopteris</taxon>
    </lineage>
</organism>
<evidence type="ECO:0000259" key="5">
    <source>
        <dbReference type="Pfam" id="PF03081"/>
    </source>
</evidence>